<dbReference type="Gene3D" id="2.60.40.10">
    <property type="entry name" value="Immunoglobulins"/>
    <property type="match status" value="1"/>
</dbReference>
<evidence type="ECO:0000256" key="1">
    <source>
        <dbReference type="SAM" id="Phobius"/>
    </source>
</evidence>
<keyword evidence="4" id="KW-1185">Reference proteome</keyword>
<dbReference type="PROSITE" id="PS51257">
    <property type="entry name" value="PROKAR_LIPOPROTEIN"/>
    <property type="match status" value="1"/>
</dbReference>
<dbReference type="InterPro" id="IPR000601">
    <property type="entry name" value="PKD_dom"/>
</dbReference>
<keyword evidence="1" id="KW-1133">Transmembrane helix</keyword>
<proteinExistence type="predicted"/>
<dbReference type="PROSITE" id="PS50093">
    <property type="entry name" value="PKD"/>
    <property type="match status" value="1"/>
</dbReference>
<dbReference type="SMART" id="SM00089">
    <property type="entry name" value="PKD"/>
    <property type="match status" value="1"/>
</dbReference>
<protein>
    <submittedName>
        <fullName evidence="3">PKD domain-containing protein</fullName>
    </submittedName>
</protein>
<dbReference type="SUPFAM" id="SSF49299">
    <property type="entry name" value="PKD domain"/>
    <property type="match status" value="1"/>
</dbReference>
<dbReference type="InterPro" id="IPR013783">
    <property type="entry name" value="Ig-like_fold"/>
</dbReference>
<dbReference type="RefSeq" id="WP_249973309.1">
    <property type="nucleotide sequence ID" value="NZ_JAMFLZ010000004.1"/>
</dbReference>
<feature type="domain" description="PKD" evidence="2">
    <location>
        <begin position="49"/>
        <end position="134"/>
    </location>
</feature>
<comment type="caution">
    <text evidence="3">The sequence shown here is derived from an EMBL/GenBank/DDBJ whole genome shotgun (WGS) entry which is preliminary data.</text>
</comment>
<dbReference type="InterPro" id="IPR035986">
    <property type="entry name" value="PKD_dom_sf"/>
</dbReference>
<dbReference type="EMBL" id="JAMFLZ010000004">
    <property type="protein sequence ID" value="MCL6295734.1"/>
    <property type="molecule type" value="Genomic_DNA"/>
</dbReference>
<name>A0ABT0QFV8_9FLAO</name>
<dbReference type="InterPro" id="IPR022409">
    <property type="entry name" value="PKD/Chitinase_dom"/>
</dbReference>
<evidence type="ECO:0000259" key="2">
    <source>
        <dbReference type="PROSITE" id="PS50093"/>
    </source>
</evidence>
<dbReference type="Pfam" id="PF18911">
    <property type="entry name" value="PKD_4"/>
    <property type="match status" value="1"/>
</dbReference>
<reference evidence="3" key="1">
    <citation type="submission" date="2022-05" db="EMBL/GenBank/DDBJ databases">
        <authorList>
            <person name="Park J.-S."/>
        </authorList>
    </citation>
    <scope>NUCLEOTIDE SEQUENCE</scope>
    <source>
        <strain evidence="3">2012CJ34-3</strain>
    </source>
</reference>
<gene>
    <name evidence="3" type="ORF">M3P09_12060</name>
</gene>
<dbReference type="Gene3D" id="2.60.120.260">
    <property type="entry name" value="Galactose-binding domain-like"/>
    <property type="match status" value="1"/>
</dbReference>
<evidence type="ECO:0000313" key="4">
    <source>
        <dbReference type="Proteomes" id="UP001165381"/>
    </source>
</evidence>
<dbReference type="Proteomes" id="UP001165381">
    <property type="component" value="Unassembled WGS sequence"/>
</dbReference>
<organism evidence="3 4">
    <name type="scientific">Jejuia spongiicola</name>
    <dbReference type="NCBI Taxonomy" id="2942207"/>
    <lineage>
        <taxon>Bacteria</taxon>
        <taxon>Pseudomonadati</taxon>
        <taxon>Bacteroidota</taxon>
        <taxon>Flavobacteriia</taxon>
        <taxon>Flavobacteriales</taxon>
        <taxon>Flavobacteriaceae</taxon>
        <taxon>Jejuia</taxon>
    </lineage>
</organism>
<evidence type="ECO:0000313" key="3">
    <source>
        <dbReference type="EMBL" id="MCL6295734.1"/>
    </source>
</evidence>
<keyword evidence="1" id="KW-0472">Membrane</keyword>
<accession>A0ABT0QFV8</accession>
<dbReference type="CDD" id="cd00146">
    <property type="entry name" value="PKD"/>
    <property type="match status" value="1"/>
</dbReference>
<keyword evidence="1" id="KW-0812">Transmembrane</keyword>
<sequence length="337" mass="35834">MKNINQIKKRVYTAIMSVFAMVAVVTILSCDPTIESLSYDLPEASSKADATPPTASFSASVTADYLTWTFGNTSSSATDYAWDYGDGNTSIGVDGVNTYSGEGTYTVTLTASDKLGVTSTFSLTVEVVEPPAPAAITPVIVNADFDKQAKSSGSDCTCSGWINKSLGAQGESSSGNGGSDNVLKFDNDEQDLTYQEVEITPNTDYTITVVASFKSIETGTFPSKLEIRVLSGSGYESGYTPAYFATAAEYPQDDFGYTSVAQMEDTDNNLLVSLVDNPGNDGYNTYSYSFNTGNNSSVALLMRGVNGDGTPSDDKGFLWNSGEEEIRVDSIVVEPVE</sequence>
<feature type="transmembrane region" description="Helical" evidence="1">
    <location>
        <begin position="12"/>
        <end position="29"/>
    </location>
</feature>